<dbReference type="PIRSF" id="PIRSF017082">
    <property type="entry name" value="YflP"/>
    <property type="match status" value="1"/>
</dbReference>
<dbReference type="PROSITE" id="PS51318">
    <property type="entry name" value="TAT"/>
    <property type="match status" value="1"/>
</dbReference>
<evidence type="ECO:0000313" key="4">
    <source>
        <dbReference type="Proteomes" id="UP000199473"/>
    </source>
</evidence>
<feature type="signal peptide" evidence="2">
    <location>
        <begin position="1"/>
        <end position="24"/>
    </location>
</feature>
<dbReference type="PANTHER" id="PTHR42928">
    <property type="entry name" value="TRICARBOXYLATE-BINDING PROTEIN"/>
    <property type="match status" value="1"/>
</dbReference>
<reference evidence="3 4" key="1">
    <citation type="submission" date="2016-10" db="EMBL/GenBank/DDBJ databases">
        <authorList>
            <person name="de Groot N.N."/>
        </authorList>
    </citation>
    <scope>NUCLEOTIDE SEQUENCE [LARGE SCALE GENOMIC DNA]</scope>
    <source>
        <strain evidence="3 4">DSM 19981</strain>
    </source>
</reference>
<gene>
    <name evidence="3" type="ORF">SAMN02745775_105119</name>
</gene>
<accession>A0A1I4BC72</accession>
<dbReference type="EMBL" id="FOSQ01000005">
    <property type="protein sequence ID" value="SFK65606.1"/>
    <property type="molecule type" value="Genomic_DNA"/>
</dbReference>
<sequence>MRLTLRRRALLAAPAALLAAPALGQGTSPGAWPQRPIRIVVPFGGGGGSDVTTRIIAPRLQDVLGQPVVIENRAGAGGVVGTDYVAKQPPTGDVFVLATLSPIGLAPGLPTPMPFDPIRDLTPVAPTVFVPIGLAITQRGVTARTAQEFVALMKARPGFYQYGSSGVGSSGHIAAATFAIKTGTEAIHVPYRGGGQVFTALQSGEIHYCADIASLLKPFHDAGTARIIFMATDDRSSLVPDVPTAREAGMPDYKAYSWYGIFGPAGLARPIVDRMAQALETVLSDATIKRRFEEMGTPAMTGWNPDRFAAYVREENATWAPLVRSLNIRE</sequence>
<dbReference type="Gene3D" id="3.40.190.10">
    <property type="entry name" value="Periplasmic binding protein-like II"/>
    <property type="match status" value="1"/>
</dbReference>
<evidence type="ECO:0000313" key="3">
    <source>
        <dbReference type="EMBL" id="SFK65606.1"/>
    </source>
</evidence>
<dbReference type="CDD" id="cd07012">
    <property type="entry name" value="PBP2_Bug_TTT"/>
    <property type="match status" value="1"/>
</dbReference>
<proteinExistence type="inferred from homology"/>
<protein>
    <submittedName>
        <fullName evidence="3">Tripartite-type tricarboxylate transporter, receptor component TctC</fullName>
    </submittedName>
</protein>
<name>A0A1I4BC72_9PROT</name>
<comment type="similarity">
    <text evidence="1">Belongs to the UPF0065 (bug) family.</text>
</comment>
<feature type="chain" id="PRO_5011606992" evidence="2">
    <location>
        <begin position="25"/>
        <end position="330"/>
    </location>
</feature>
<evidence type="ECO:0000256" key="2">
    <source>
        <dbReference type="SAM" id="SignalP"/>
    </source>
</evidence>
<organism evidence="3 4">
    <name type="scientific">Falsiroseomonas stagni DSM 19981</name>
    <dbReference type="NCBI Taxonomy" id="1123062"/>
    <lineage>
        <taxon>Bacteria</taxon>
        <taxon>Pseudomonadati</taxon>
        <taxon>Pseudomonadota</taxon>
        <taxon>Alphaproteobacteria</taxon>
        <taxon>Acetobacterales</taxon>
        <taxon>Roseomonadaceae</taxon>
        <taxon>Falsiroseomonas</taxon>
    </lineage>
</organism>
<dbReference type="STRING" id="1123062.SAMN02745775_105119"/>
<dbReference type="RefSeq" id="WP_092960648.1">
    <property type="nucleotide sequence ID" value="NZ_FOSQ01000005.1"/>
</dbReference>
<keyword evidence="2" id="KW-0732">Signal</keyword>
<dbReference type="Pfam" id="PF03401">
    <property type="entry name" value="TctC"/>
    <property type="match status" value="1"/>
</dbReference>
<keyword evidence="4" id="KW-1185">Reference proteome</keyword>
<dbReference type="OrthoDB" id="7251839at2"/>
<dbReference type="PANTHER" id="PTHR42928:SF5">
    <property type="entry name" value="BLR1237 PROTEIN"/>
    <property type="match status" value="1"/>
</dbReference>
<evidence type="ECO:0000256" key="1">
    <source>
        <dbReference type="ARBA" id="ARBA00006987"/>
    </source>
</evidence>
<dbReference type="InterPro" id="IPR042100">
    <property type="entry name" value="Bug_dom1"/>
</dbReference>
<dbReference type="Proteomes" id="UP000199473">
    <property type="component" value="Unassembled WGS sequence"/>
</dbReference>
<keyword evidence="3" id="KW-0675">Receptor</keyword>
<dbReference type="InterPro" id="IPR006311">
    <property type="entry name" value="TAT_signal"/>
</dbReference>
<dbReference type="InterPro" id="IPR005064">
    <property type="entry name" value="BUG"/>
</dbReference>
<dbReference type="AlphaFoldDB" id="A0A1I4BC72"/>
<dbReference type="Gene3D" id="3.40.190.150">
    <property type="entry name" value="Bordetella uptake gene, domain 1"/>
    <property type="match status" value="1"/>
</dbReference>